<proteinExistence type="predicted"/>
<gene>
    <name evidence="3" type="primary">ORF3</name>
</gene>
<evidence type="ECO:0000256" key="1">
    <source>
        <dbReference type="SAM" id="MobiDB-lite"/>
    </source>
</evidence>
<protein>
    <recommendedName>
        <fullName evidence="2">DUF755 domain-containing protein</fullName>
    </recommendedName>
</protein>
<evidence type="ECO:0000259" key="2">
    <source>
        <dbReference type="Pfam" id="PF05501"/>
    </source>
</evidence>
<accession>A0A3S8RKB3</accession>
<reference evidence="3" key="1">
    <citation type="journal article" date="2019" name="Sci. Rep.">
        <title>Viral metagenomics revealed novel betatorquevirus species in pediatric inpatients with encephalitis/meningoencephalitis from Ghana.</title>
        <authorList>
            <person name="Eibach D."/>
            <person name="Hogan B."/>
            <person name="Sarpong N."/>
            <person name="Winter D."/>
            <person name="Struck N.S."/>
            <person name="Adu-Sarkodie Y."/>
            <person name="Owusu-Dabo E."/>
            <person name="Schmidt-Chanasit J."/>
            <person name="May J."/>
            <person name="Cadar D."/>
        </authorList>
    </citation>
    <scope>NUCLEOTIDE SEQUENCE</scope>
    <source>
        <strain evidence="3">BNI-700886-G2-CSF</strain>
    </source>
</reference>
<sequence length="91" mass="10676">MQQLRYTIQHKPLKPPSTLSIKDTIALQTQLSNACKETGTLQTFYLQLQKQLEQSQKYKEHYKKHKPKRPRKKKKKHYSSSSSTNNTNSSN</sequence>
<feature type="compositionally biased region" description="Basic residues" evidence="1">
    <location>
        <begin position="60"/>
        <end position="78"/>
    </location>
</feature>
<dbReference type="EMBL" id="MH017558">
    <property type="protein sequence ID" value="AZK35860.1"/>
    <property type="molecule type" value="Genomic_DNA"/>
</dbReference>
<name>A0A3S8RKB3_9VIRU</name>
<feature type="domain" description="DUF755" evidence="2">
    <location>
        <begin position="2"/>
        <end position="90"/>
    </location>
</feature>
<evidence type="ECO:0000313" key="3">
    <source>
        <dbReference type="EMBL" id="AZK35860.1"/>
    </source>
</evidence>
<dbReference type="InterPro" id="IPR008474">
    <property type="entry name" value="DUF755"/>
</dbReference>
<feature type="region of interest" description="Disordered" evidence="1">
    <location>
        <begin position="54"/>
        <end position="91"/>
    </location>
</feature>
<organism evidence="3">
    <name type="scientific">Torque teno mini virus 10</name>
    <dbReference type="NCBI Taxonomy" id="2065036"/>
    <lineage>
        <taxon>Viruses</taxon>
        <taxon>Monodnaviria</taxon>
        <taxon>Shotokuvirae</taxon>
        <taxon>Commensaviricota</taxon>
        <taxon>Cardeaviricetes</taxon>
        <taxon>Sanitavirales</taxon>
        <taxon>Anelloviridae</taxon>
        <taxon>Betatorquevirus</taxon>
        <taxon>Betatorquevirus homini10</taxon>
    </lineage>
</organism>
<dbReference type="Pfam" id="PF05501">
    <property type="entry name" value="DUF755"/>
    <property type="match status" value="1"/>
</dbReference>
<feature type="compositionally biased region" description="Low complexity" evidence="1">
    <location>
        <begin position="79"/>
        <end position="91"/>
    </location>
</feature>